<protein>
    <recommendedName>
        <fullName evidence="3">HicB family protein</fullName>
    </recommendedName>
</protein>
<evidence type="ECO:0000313" key="1">
    <source>
        <dbReference type="EMBL" id="PJC69056.1"/>
    </source>
</evidence>
<gene>
    <name evidence="1" type="ORF">CO015_01780</name>
</gene>
<dbReference type="Gene3D" id="3.30.160.250">
    <property type="match status" value="1"/>
</dbReference>
<accession>A0A2M8G7E0</accession>
<name>A0A2M8G7E0_UNCKA</name>
<comment type="caution">
    <text evidence="1">The sequence shown here is derived from an EMBL/GenBank/DDBJ whole genome shotgun (WGS) entry which is preliminary data.</text>
</comment>
<evidence type="ECO:0008006" key="3">
    <source>
        <dbReference type="Google" id="ProtNLM"/>
    </source>
</evidence>
<sequence>MLCPTLEVVDYGNTIEEALSNIKEGLELRLETLQSEGREIPVDDVTQEIITTTQVQLPSSKNQSFALA</sequence>
<dbReference type="Proteomes" id="UP000229438">
    <property type="component" value="Unassembled WGS sequence"/>
</dbReference>
<reference evidence="2" key="1">
    <citation type="submission" date="2017-09" db="EMBL/GenBank/DDBJ databases">
        <title>Depth-based differentiation of microbial function through sediment-hosted aquifers and enrichment of novel symbionts in the deep terrestrial subsurface.</title>
        <authorList>
            <person name="Probst A.J."/>
            <person name="Ladd B."/>
            <person name="Jarett J.K."/>
            <person name="Geller-Mcgrath D.E."/>
            <person name="Sieber C.M.K."/>
            <person name="Emerson J.B."/>
            <person name="Anantharaman K."/>
            <person name="Thomas B.C."/>
            <person name="Malmstrom R."/>
            <person name="Stieglmeier M."/>
            <person name="Klingl A."/>
            <person name="Woyke T."/>
            <person name="Ryan C.M."/>
            <person name="Banfield J.F."/>
        </authorList>
    </citation>
    <scope>NUCLEOTIDE SEQUENCE [LARGE SCALE GENOMIC DNA]</scope>
</reference>
<evidence type="ECO:0000313" key="2">
    <source>
        <dbReference type="Proteomes" id="UP000229438"/>
    </source>
</evidence>
<dbReference type="EMBL" id="PFQS01000033">
    <property type="protein sequence ID" value="PJC69056.1"/>
    <property type="molecule type" value="Genomic_DNA"/>
</dbReference>
<dbReference type="InterPro" id="IPR035069">
    <property type="entry name" value="TTHA1013/TTHA0281-like"/>
</dbReference>
<proteinExistence type="predicted"/>
<organism evidence="1 2">
    <name type="scientific">candidate division WWE3 bacterium CG_4_8_14_3_um_filter_42_11</name>
    <dbReference type="NCBI Taxonomy" id="1975076"/>
    <lineage>
        <taxon>Bacteria</taxon>
        <taxon>Katanobacteria</taxon>
    </lineage>
</organism>
<dbReference type="SUPFAM" id="SSF143100">
    <property type="entry name" value="TTHA1013/TTHA0281-like"/>
    <property type="match status" value="1"/>
</dbReference>
<dbReference type="AlphaFoldDB" id="A0A2M8G7E0"/>